<dbReference type="PANTHER" id="PTHR10903:SF170">
    <property type="entry name" value="GTPASE IMAP FAMILY MEMBER 7"/>
    <property type="match status" value="1"/>
</dbReference>
<evidence type="ECO:0000256" key="2">
    <source>
        <dbReference type="ARBA" id="ARBA00022741"/>
    </source>
</evidence>
<gene>
    <name evidence="5" type="ORF">DAT39_007650</name>
</gene>
<evidence type="ECO:0000256" key="3">
    <source>
        <dbReference type="ARBA" id="ARBA00023134"/>
    </source>
</evidence>
<evidence type="ECO:0000256" key="1">
    <source>
        <dbReference type="ARBA" id="ARBA00008535"/>
    </source>
</evidence>
<comment type="caution">
    <text evidence="5">The sequence shown here is derived from an EMBL/GenBank/DDBJ whole genome shotgun (WGS) entry which is preliminary data.</text>
</comment>
<dbReference type="EMBL" id="QNUK01000087">
    <property type="protein sequence ID" value="KAF5902633.1"/>
    <property type="molecule type" value="Genomic_DNA"/>
</dbReference>
<dbReference type="Proteomes" id="UP000727407">
    <property type="component" value="Unassembled WGS sequence"/>
</dbReference>
<dbReference type="InterPro" id="IPR027417">
    <property type="entry name" value="P-loop_NTPase"/>
</dbReference>
<evidence type="ECO:0000259" key="4">
    <source>
        <dbReference type="Pfam" id="PF04548"/>
    </source>
</evidence>
<accession>A0A8J4U987</accession>
<dbReference type="AlphaFoldDB" id="A0A8J4U987"/>
<dbReference type="InterPro" id="IPR006703">
    <property type="entry name" value="G_AIG1"/>
</dbReference>
<dbReference type="GO" id="GO:0005525">
    <property type="term" value="F:GTP binding"/>
    <property type="evidence" value="ECO:0007669"/>
    <property type="project" value="UniProtKB-KW"/>
</dbReference>
<dbReference type="OrthoDB" id="8954335at2759"/>
<dbReference type="InterPro" id="IPR045058">
    <property type="entry name" value="GIMA/IAN/Toc"/>
</dbReference>
<dbReference type="SUPFAM" id="SSF52540">
    <property type="entry name" value="P-loop containing nucleoside triphosphate hydrolases"/>
    <property type="match status" value="1"/>
</dbReference>
<feature type="domain" description="AIG1-type G" evidence="4">
    <location>
        <begin position="38"/>
        <end position="184"/>
    </location>
</feature>
<keyword evidence="6" id="KW-1185">Reference proteome</keyword>
<feature type="non-terminal residue" evidence="5">
    <location>
        <position position="1"/>
    </location>
</feature>
<evidence type="ECO:0000313" key="6">
    <source>
        <dbReference type="Proteomes" id="UP000727407"/>
    </source>
</evidence>
<keyword evidence="2" id="KW-0547">Nucleotide-binding</keyword>
<protein>
    <submittedName>
        <fullName evidence="5">GTPase IMAP family member 8-like</fullName>
    </submittedName>
</protein>
<feature type="non-terminal residue" evidence="5">
    <location>
        <position position="185"/>
    </location>
</feature>
<dbReference type="Gene3D" id="3.40.50.300">
    <property type="entry name" value="P-loop containing nucleotide triphosphate hydrolases"/>
    <property type="match status" value="1"/>
</dbReference>
<sequence>SESVSKLNLVLCGSDDALKASISDLLLRQRGQRAESSAVCVIRKGDMWGHLITLVEMPALYNPDLTEQEVMHQTLHCVSVCDPGVDAFLIIIPEGPFTDEDKAEMQMIQRLFSSRVNEHTMFIINQQSQREQSDETLQSVIKTCGGRSEFYISRTTAAELITCVKDLTEENRNRLYTMDMYCDAQ</sequence>
<keyword evidence="3" id="KW-0342">GTP-binding</keyword>
<proteinExistence type="inferred from homology"/>
<dbReference type="PANTHER" id="PTHR10903">
    <property type="entry name" value="GTPASE, IMAP FAMILY MEMBER-RELATED"/>
    <property type="match status" value="1"/>
</dbReference>
<evidence type="ECO:0000313" key="5">
    <source>
        <dbReference type="EMBL" id="KAF5902633.1"/>
    </source>
</evidence>
<name>A0A8J4U987_CLAMG</name>
<dbReference type="Pfam" id="PF04548">
    <property type="entry name" value="AIG1"/>
    <property type="match status" value="1"/>
</dbReference>
<organism evidence="5 6">
    <name type="scientific">Clarias magur</name>
    <name type="common">Asian catfish</name>
    <name type="synonym">Macropteronotus magur</name>
    <dbReference type="NCBI Taxonomy" id="1594786"/>
    <lineage>
        <taxon>Eukaryota</taxon>
        <taxon>Metazoa</taxon>
        <taxon>Chordata</taxon>
        <taxon>Craniata</taxon>
        <taxon>Vertebrata</taxon>
        <taxon>Euteleostomi</taxon>
        <taxon>Actinopterygii</taxon>
        <taxon>Neopterygii</taxon>
        <taxon>Teleostei</taxon>
        <taxon>Ostariophysi</taxon>
        <taxon>Siluriformes</taxon>
        <taxon>Clariidae</taxon>
        <taxon>Clarias</taxon>
    </lineage>
</organism>
<comment type="similarity">
    <text evidence="1">Belongs to the TRAFAC class TrmE-Era-EngA-EngB-Septin-like GTPase superfamily. AIG1/Toc34/Toc159-like paraseptin GTPase family. IAN subfamily.</text>
</comment>
<reference evidence="5" key="1">
    <citation type="submission" date="2020-07" db="EMBL/GenBank/DDBJ databases">
        <title>Clarias magur genome sequencing, assembly and annotation.</title>
        <authorList>
            <person name="Kushwaha B."/>
            <person name="Kumar R."/>
            <person name="Das P."/>
            <person name="Joshi C.G."/>
            <person name="Kumar D."/>
            <person name="Nagpure N.S."/>
            <person name="Pandey M."/>
            <person name="Agarwal S."/>
            <person name="Srivastava S."/>
            <person name="Singh M."/>
            <person name="Sahoo L."/>
            <person name="Jayasankar P."/>
            <person name="Meher P.K."/>
            <person name="Koringa P.G."/>
            <person name="Iquebal M.A."/>
            <person name="Das S.P."/>
            <person name="Bit A."/>
            <person name="Patnaik S."/>
            <person name="Patel N."/>
            <person name="Shah T.M."/>
            <person name="Hinsu A."/>
            <person name="Jena J.K."/>
        </authorList>
    </citation>
    <scope>NUCLEOTIDE SEQUENCE</scope>
    <source>
        <strain evidence="5">CIFAMagur01</strain>
        <tissue evidence="5">Testis</tissue>
    </source>
</reference>